<dbReference type="Pfam" id="PF02511">
    <property type="entry name" value="Thy1"/>
    <property type="match status" value="1"/>
</dbReference>
<dbReference type="GO" id="GO:0050797">
    <property type="term" value="F:thymidylate synthase (FAD) activity"/>
    <property type="evidence" value="ECO:0007669"/>
    <property type="project" value="UniProtKB-UniRule"/>
</dbReference>
<dbReference type="InterPro" id="IPR003669">
    <property type="entry name" value="Thymidylate_synthase_ThyX"/>
</dbReference>
<dbReference type="PROSITE" id="PS51331">
    <property type="entry name" value="THYX"/>
    <property type="match status" value="1"/>
</dbReference>
<sequence length="238" mass="26717">MIIKLIAHTQLSESFKEEIKYNIDFEYNERAAIALSAIRCCYSPNKPSEIISLEGKKYFGNKATDGQGGTEADRLFRHITGSGHTSTLEHLTYTFALEGVSRALLAQLTRHRHLSFSVQSQRYVRLGSNDKSGGFEHVVPRSIDDNADAYRIYEVALNDLQGVYDELRECGVPAEDARMVLPNAATTNIVMTGNLRTLLDFYSKRKPGKGAQYEITQLAEGIKSAILEVDPWIEKYFS</sequence>
<dbReference type="KEGG" id="pdh:B9T62_18380"/>
<proteinExistence type="predicted"/>
<evidence type="ECO:0000256" key="1">
    <source>
        <dbReference type="NCBIfam" id="TIGR02170"/>
    </source>
</evidence>
<dbReference type="SUPFAM" id="SSF69796">
    <property type="entry name" value="Thymidylate synthase-complementing protein Thy1"/>
    <property type="match status" value="1"/>
</dbReference>
<accession>A0A2Z2KAQ9</accession>
<dbReference type="Gene3D" id="3.30.1360.170">
    <property type="match status" value="1"/>
</dbReference>
<organism evidence="2 3">
    <name type="scientific">Paenibacillus donghaensis</name>
    <dbReference type="NCBI Taxonomy" id="414771"/>
    <lineage>
        <taxon>Bacteria</taxon>
        <taxon>Bacillati</taxon>
        <taxon>Bacillota</taxon>
        <taxon>Bacilli</taxon>
        <taxon>Bacillales</taxon>
        <taxon>Paenibacillaceae</taxon>
        <taxon>Paenibacillus</taxon>
    </lineage>
</organism>
<evidence type="ECO:0000313" key="2">
    <source>
        <dbReference type="EMBL" id="ASA22577.1"/>
    </source>
</evidence>
<dbReference type="EC" id="2.1.1.148" evidence="1"/>
<dbReference type="CDD" id="cd20175">
    <property type="entry name" value="ThyX"/>
    <property type="match status" value="1"/>
</dbReference>
<evidence type="ECO:0000313" key="3">
    <source>
        <dbReference type="Proteomes" id="UP000249890"/>
    </source>
</evidence>
<name>A0A2Z2KAQ9_9BACL</name>
<dbReference type="EMBL" id="CP021780">
    <property type="protein sequence ID" value="ASA22577.1"/>
    <property type="molecule type" value="Genomic_DNA"/>
</dbReference>
<dbReference type="PANTHER" id="PTHR34934:SF1">
    <property type="entry name" value="FLAVIN-DEPENDENT THYMIDYLATE SYNTHASE"/>
    <property type="match status" value="1"/>
</dbReference>
<dbReference type="OrthoDB" id="9780625at2"/>
<dbReference type="NCBIfam" id="TIGR02170">
    <property type="entry name" value="thyX"/>
    <property type="match status" value="1"/>
</dbReference>
<gene>
    <name evidence="2" type="primary">thyX</name>
    <name evidence="2" type="ORF">B9T62_18380</name>
</gene>
<dbReference type="AlphaFoldDB" id="A0A2Z2KAQ9"/>
<dbReference type="RefSeq" id="WP_087916575.1">
    <property type="nucleotide sequence ID" value="NZ_CP021780.1"/>
</dbReference>
<dbReference type="Proteomes" id="UP000249890">
    <property type="component" value="Chromosome"/>
</dbReference>
<dbReference type="GO" id="GO:0006231">
    <property type="term" value="P:dTMP biosynthetic process"/>
    <property type="evidence" value="ECO:0007669"/>
    <property type="project" value="UniProtKB-UniRule"/>
</dbReference>
<keyword evidence="3" id="KW-1185">Reference proteome</keyword>
<dbReference type="GO" id="GO:0050660">
    <property type="term" value="F:flavin adenine dinucleotide binding"/>
    <property type="evidence" value="ECO:0007669"/>
    <property type="project" value="UniProtKB-UniRule"/>
</dbReference>
<dbReference type="InterPro" id="IPR036098">
    <property type="entry name" value="Thymidylate_synthase_ThyX_sf"/>
</dbReference>
<protein>
    <recommendedName>
        <fullName evidence="1">FAD-dependent thymidylate synthase</fullName>
        <ecNumber evidence="1">2.1.1.148</ecNumber>
    </recommendedName>
</protein>
<dbReference type="GO" id="GO:0004799">
    <property type="term" value="F:thymidylate synthase activity"/>
    <property type="evidence" value="ECO:0007669"/>
    <property type="project" value="TreeGrafter"/>
</dbReference>
<dbReference type="PANTHER" id="PTHR34934">
    <property type="entry name" value="FLAVIN-DEPENDENT THYMIDYLATE SYNTHASE"/>
    <property type="match status" value="1"/>
</dbReference>
<dbReference type="GO" id="GO:0070402">
    <property type="term" value="F:NADPH binding"/>
    <property type="evidence" value="ECO:0007669"/>
    <property type="project" value="TreeGrafter"/>
</dbReference>
<reference evidence="2 3" key="1">
    <citation type="submission" date="2017-06" db="EMBL/GenBank/DDBJ databases">
        <title>Complete genome sequence of Paenibacillus donghaensis KCTC 13049T isolated from East Sea sediment, South Korea.</title>
        <authorList>
            <person name="Jung B.K."/>
            <person name="Hong S.-J."/>
            <person name="Shin J.-H."/>
        </authorList>
    </citation>
    <scope>NUCLEOTIDE SEQUENCE [LARGE SCALE GENOMIC DNA]</scope>
    <source>
        <strain evidence="2 3">KCTC 13049</strain>
    </source>
</reference>